<name>A0A5D2H4G7_GOSDA</name>
<dbReference type="Proteomes" id="UP000323506">
    <property type="component" value="Chromosome A03"/>
</dbReference>
<reference evidence="1 2" key="1">
    <citation type="submission" date="2019-06" db="EMBL/GenBank/DDBJ databases">
        <title>WGS assembly of Gossypium darwinii.</title>
        <authorList>
            <person name="Chen Z.J."/>
            <person name="Sreedasyam A."/>
            <person name="Ando A."/>
            <person name="Song Q."/>
            <person name="De L."/>
            <person name="Hulse-Kemp A."/>
            <person name="Ding M."/>
            <person name="Ye W."/>
            <person name="Kirkbride R."/>
            <person name="Jenkins J."/>
            <person name="Plott C."/>
            <person name="Lovell J."/>
            <person name="Lin Y.-M."/>
            <person name="Vaughn R."/>
            <person name="Liu B."/>
            <person name="Li W."/>
            <person name="Simpson S."/>
            <person name="Scheffler B."/>
            <person name="Saski C."/>
            <person name="Grover C."/>
            <person name="Hu G."/>
            <person name="Conover J."/>
            <person name="Carlson J."/>
            <person name="Shu S."/>
            <person name="Boston L."/>
            <person name="Williams M."/>
            <person name="Peterson D."/>
            <person name="Mcgee K."/>
            <person name="Jones D."/>
            <person name="Wendel J."/>
            <person name="Stelly D."/>
            <person name="Grimwood J."/>
            <person name="Schmutz J."/>
        </authorList>
    </citation>
    <scope>NUCLEOTIDE SEQUENCE [LARGE SCALE GENOMIC DNA]</scope>
    <source>
        <strain evidence="1">1808015.09</strain>
    </source>
</reference>
<accession>A0A5D2H4G7</accession>
<evidence type="ECO:0000313" key="1">
    <source>
        <dbReference type="EMBL" id="TYH24800.1"/>
    </source>
</evidence>
<dbReference type="AlphaFoldDB" id="A0A5D2H4G7"/>
<gene>
    <name evidence="1" type="ORF">ES288_A03G118500v1</name>
</gene>
<proteinExistence type="predicted"/>
<evidence type="ECO:0000313" key="2">
    <source>
        <dbReference type="Proteomes" id="UP000323506"/>
    </source>
</evidence>
<sequence>MCQQTLKTATKAEGMTIVFAPPPQMGHRVSRTSFFKRYHLVVQVPAGSEGFLMHHPHQRWK</sequence>
<organism evidence="1 2">
    <name type="scientific">Gossypium darwinii</name>
    <name type="common">Darwin's cotton</name>
    <name type="synonym">Gossypium barbadense var. darwinii</name>
    <dbReference type="NCBI Taxonomy" id="34276"/>
    <lineage>
        <taxon>Eukaryota</taxon>
        <taxon>Viridiplantae</taxon>
        <taxon>Streptophyta</taxon>
        <taxon>Embryophyta</taxon>
        <taxon>Tracheophyta</taxon>
        <taxon>Spermatophyta</taxon>
        <taxon>Magnoliopsida</taxon>
        <taxon>eudicotyledons</taxon>
        <taxon>Gunneridae</taxon>
        <taxon>Pentapetalae</taxon>
        <taxon>rosids</taxon>
        <taxon>malvids</taxon>
        <taxon>Malvales</taxon>
        <taxon>Malvaceae</taxon>
        <taxon>Malvoideae</taxon>
        <taxon>Gossypium</taxon>
    </lineage>
</organism>
<protein>
    <submittedName>
        <fullName evidence="1">Uncharacterized protein</fullName>
    </submittedName>
</protein>
<dbReference type="EMBL" id="CM017690">
    <property type="protein sequence ID" value="TYH24800.1"/>
    <property type="molecule type" value="Genomic_DNA"/>
</dbReference>
<keyword evidence="2" id="KW-1185">Reference proteome</keyword>